<evidence type="ECO:0000313" key="1">
    <source>
        <dbReference type="EMBL" id="RBQ12181.1"/>
    </source>
</evidence>
<dbReference type="AlphaFoldDB" id="A0A366LE93"/>
<proteinExistence type="predicted"/>
<accession>A0A366LE93</accession>
<reference evidence="1 2" key="1">
    <citation type="submission" date="2018-06" db="EMBL/GenBank/DDBJ databases">
        <title>Sphaerisporangium craniellae sp. nov., isolated from a marine sponge in the South China Sea.</title>
        <authorList>
            <person name="Li L."/>
        </authorList>
    </citation>
    <scope>NUCLEOTIDE SEQUENCE [LARGE SCALE GENOMIC DNA]</scope>
    <source>
        <strain evidence="1 2">LHW63015</strain>
    </source>
</reference>
<dbReference type="EMBL" id="QMEY01000048">
    <property type="protein sequence ID" value="RBQ12181.1"/>
    <property type="molecule type" value="Genomic_DNA"/>
</dbReference>
<comment type="caution">
    <text evidence="1">The sequence shown here is derived from an EMBL/GenBank/DDBJ whole genome shotgun (WGS) entry which is preliminary data.</text>
</comment>
<gene>
    <name evidence="1" type="ORF">DP939_44360</name>
</gene>
<sequence length="185" mass="20263">MNAYLFLMARTEHRAGDPVTAEMVTAEMLALLTEWAQINATARGRRYGTVYALVLEMGRWYRPAAFPAGHSRRRGPAKACHRNAARLAAAVPGLCYIEGFAAPDLGDGQVLPVEHAWCADGEVVVDPTWHDPPGRAYLGIPLTLAYRDQVLRARPRERRCDAVLDAWASPGLLIEGVPAHAIDLP</sequence>
<keyword evidence="2" id="KW-1185">Reference proteome</keyword>
<protein>
    <submittedName>
        <fullName evidence="1">Uncharacterized protein</fullName>
    </submittedName>
</protein>
<organism evidence="1 2">
    <name type="scientific">Spongiactinospora rosea</name>
    <dbReference type="NCBI Taxonomy" id="2248750"/>
    <lineage>
        <taxon>Bacteria</taxon>
        <taxon>Bacillati</taxon>
        <taxon>Actinomycetota</taxon>
        <taxon>Actinomycetes</taxon>
        <taxon>Streptosporangiales</taxon>
        <taxon>Streptosporangiaceae</taxon>
        <taxon>Spongiactinospora</taxon>
    </lineage>
</organism>
<evidence type="ECO:0000313" key="2">
    <source>
        <dbReference type="Proteomes" id="UP000253303"/>
    </source>
</evidence>
<dbReference type="Proteomes" id="UP000253303">
    <property type="component" value="Unassembled WGS sequence"/>
</dbReference>
<name>A0A366LE93_9ACTN</name>